<dbReference type="EMBL" id="KE721548">
    <property type="protein sequence ID" value="ERF68058.1"/>
    <property type="molecule type" value="Genomic_DNA"/>
</dbReference>
<gene>
    <name evidence="2" type="ORF">EPUS_09458</name>
</gene>
<sequence>MPSRTDRTAFINRTRSASRKKTTLADHTDEQESDCDAVPAGTERGLVVKGPDILGNMWDKAGRAGRVEVMREVLYDMISALRARQKYEAPRPSLIPHGIAPSCFQGEVGFSGLAGRFQALREELEISNAGEQLYRLRRRVALAQFYNDYTHAQADPYAFLYPERNEELSLESLKPTRKRKRTSWSNVAKRRRVRLSTLIHNRVVDLMFPGLILSDENIDTEEGRTEEDRAERAEKVAKRQAASQKVQNWRANGKPWSALTRRFDWGILLLLPTDLLDQNLRMMKEATLSCFFDALDFFFTDSGRLLPNATALVPALLSEQPPSKKLRLEYELPRYGRTDEDNHQYFGELLEPCEITSCSNEELRHSTPHSPTEQIDRQLPCSDLRLRPNSGRETSPRCSAVVSPHVEASDSSKVKTTVIVVDSLPSNVQGQSGNSILTRNIAFGDKFVSPHHFEDALYGTSINTPDTSFNHDVELADV</sequence>
<dbReference type="GeneID" id="19244261"/>
<protein>
    <submittedName>
        <fullName evidence="2">Uncharacterized protein</fullName>
    </submittedName>
</protein>
<keyword evidence="3" id="KW-1185">Reference proteome</keyword>
<dbReference type="AlphaFoldDB" id="U1G7U1"/>
<evidence type="ECO:0000313" key="3">
    <source>
        <dbReference type="Proteomes" id="UP000019373"/>
    </source>
</evidence>
<feature type="region of interest" description="Disordered" evidence="1">
    <location>
        <begin position="1"/>
        <end position="36"/>
    </location>
</feature>
<dbReference type="eggNOG" id="ENOG502TFWA">
    <property type="taxonomic scope" value="Eukaryota"/>
</dbReference>
<organism evidence="2 3">
    <name type="scientific">Endocarpon pusillum (strain Z07020 / HMAS-L-300199)</name>
    <name type="common">Lichen-forming fungus</name>
    <dbReference type="NCBI Taxonomy" id="1263415"/>
    <lineage>
        <taxon>Eukaryota</taxon>
        <taxon>Fungi</taxon>
        <taxon>Dikarya</taxon>
        <taxon>Ascomycota</taxon>
        <taxon>Pezizomycotina</taxon>
        <taxon>Eurotiomycetes</taxon>
        <taxon>Chaetothyriomycetidae</taxon>
        <taxon>Verrucariales</taxon>
        <taxon>Verrucariaceae</taxon>
        <taxon>Endocarpon</taxon>
    </lineage>
</organism>
<reference evidence="3" key="1">
    <citation type="journal article" date="2014" name="BMC Genomics">
        <title>Genome characteristics reveal the impact of lichenization on lichen-forming fungus Endocarpon pusillum Hedwig (Verrucariales, Ascomycota).</title>
        <authorList>
            <person name="Wang Y.-Y."/>
            <person name="Liu B."/>
            <person name="Zhang X.-Y."/>
            <person name="Zhou Q.-M."/>
            <person name="Zhang T."/>
            <person name="Li H."/>
            <person name="Yu Y.-F."/>
            <person name="Zhang X.-L."/>
            <person name="Hao X.-Y."/>
            <person name="Wang M."/>
            <person name="Wang L."/>
            <person name="Wei J.-C."/>
        </authorList>
    </citation>
    <scope>NUCLEOTIDE SEQUENCE [LARGE SCALE GENOMIC DNA]</scope>
    <source>
        <strain evidence="3">Z07020 / HMAS-L-300199</strain>
    </source>
</reference>
<dbReference type="RefSeq" id="XP_007806297.1">
    <property type="nucleotide sequence ID" value="XM_007808106.1"/>
</dbReference>
<evidence type="ECO:0000313" key="2">
    <source>
        <dbReference type="EMBL" id="ERF68058.1"/>
    </source>
</evidence>
<proteinExistence type="predicted"/>
<accession>U1G7U1</accession>
<dbReference type="OrthoDB" id="4107819at2759"/>
<dbReference type="Proteomes" id="UP000019373">
    <property type="component" value="Unassembled WGS sequence"/>
</dbReference>
<dbReference type="HOGENOM" id="CLU_571106_0_0_1"/>
<name>U1G7U1_ENDPU</name>
<evidence type="ECO:0000256" key="1">
    <source>
        <dbReference type="SAM" id="MobiDB-lite"/>
    </source>
</evidence>